<evidence type="ECO:0000256" key="2">
    <source>
        <dbReference type="ARBA" id="ARBA00022552"/>
    </source>
</evidence>
<comment type="similarity">
    <text evidence="1 6">Belongs to the methyltransferase superfamily. RsmH family.</text>
</comment>
<dbReference type="SUPFAM" id="SSF53335">
    <property type="entry name" value="S-adenosyl-L-methionine-dependent methyltransferases"/>
    <property type="match status" value="1"/>
</dbReference>
<feature type="binding site" evidence="6">
    <location>
        <position position="161"/>
    </location>
    <ligand>
        <name>S-adenosyl-L-methionine</name>
        <dbReference type="ChEBI" id="CHEBI:59789"/>
    </ligand>
</feature>
<dbReference type="SUPFAM" id="SSF81799">
    <property type="entry name" value="Putative methyltransferase TM0872, insert domain"/>
    <property type="match status" value="1"/>
</dbReference>
<evidence type="ECO:0000256" key="7">
    <source>
        <dbReference type="SAM" id="MobiDB-lite"/>
    </source>
</evidence>
<proteinExistence type="inferred from homology"/>
<evidence type="ECO:0000256" key="6">
    <source>
        <dbReference type="HAMAP-Rule" id="MF_01007"/>
    </source>
</evidence>
<protein>
    <recommendedName>
        <fullName evidence="6">Ribosomal RNA small subunit methyltransferase H</fullName>
        <ecNumber evidence="6">2.1.1.199</ecNumber>
    </recommendedName>
    <alternativeName>
        <fullName evidence="6">16S rRNA m(4)C1402 methyltransferase</fullName>
    </alternativeName>
    <alternativeName>
        <fullName evidence="6">rRNA (cytosine-N(4)-)-methyltransferase RsmH</fullName>
    </alternativeName>
</protein>
<reference evidence="8 9" key="1">
    <citation type="submission" date="2023-04" db="EMBL/GenBank/DDBJ databases">
        <title>Spirochaete genome identified in red abalone sample constitutes a novel genus.</title>
        <authorList>
            <person name="Sharma S.P."/>
            <person name="Purcell C.M."/>
            <person name="Hyde J.R."/>
            <person name="Severin A.J."/>
        </authorList>
    </citation>
    <scope>NUCLEOTIDE SEQUENCE [LARGE SCALE GENOMIC DNA]</scope>
    <source>
        <strain evidence="8 9">SP-2023</strain>
    </source>
</reference>
<keyword evidence="2 6" id="KW-0698">rRNA processing</keyword>
<dbReference type="InterPro" id="IPR029063">
    <property type="entry name" value="SAM-dependent_MTases_sf"/>
</dbReference>
<dbReference type="Proteomes" id="UP001228690">
    <property type="component" value="Chromosome"/>
</dbReference>
<accession>A0ABY8MG19</accession>
<evidence type="ECO:0000313" key="8">
    <source>
        <dbReference type="EMBL" id="WGK68853.1"/>
    </source>
</evidence>
<dbReference type="InterPro" id="IPR023397">
    <property type="entry name" value="SAM-dep_MeTrfase_MraW_recog"/>
</dbReference>
<name>A0ABY8MG19_9SPIO</name>
<dbReference type="GO" id="GO:0008168">
    <property type="term" value="F:methyltransferase activity"/>
    <property type="evidence" value="ECO:0007669"/>
    <property type="project" value="UniProtKB-KW"/>
</dbReference>
<feature type="binding site" evidence="6">
    <location>
        <begin position="89"/>
        <end position="91"/>
    </location>
    <ligand>
        <name>S-adenosyl-L-methionine</name>
        <dbReference type="ChEBI" id="CHEBI:59789"/>
    </ligand>
</feature>
<evidence type="ECO:0000313" key="9">
    <source>
        <dbReference type="Proteomes" id="UP001228690"/>
    </source>
</evidence>
<feature type="region of interest" description="Disordered" evidence="7">
    <location>
        <begin position="353"/>
        <end position="372"/>
    </location>
</feature>
<dbReference type="RefSeq" id="WP_326927039.1">
    <property type="nucleotide sequence ID" value="NZ_CP123443.1"/>
</dbReference>
<dbReference type="EMBL" id="CP123443">
    <property type="protein sequence ID" value="WGK68853.1"/>
    <property type="molecule type" value="Genomic_DNA"/>
</dbReference>
<dbReference type="Gene3D" id="1.10.150.170">
    <property type="entry name" value="Putative methyltransferase TM0872, insert domain"/>
    <property type="match status" value="1"/>
</dbReference>
<dbReference type="NCBIfam" id="TIGR00006">
    <property type="entry name" value="16S rRNA (cytosine(1402)-N(4))-methyltransferase RsmH"/>
    <property type="match status" value="1"/>
</dbReference>
<dbReference type="Gene3D" id="3.40.50.150">
    <property type="entry name" value="Vaccinia Virus protein VP39"/>
    <property type="match status" value="1"/>
</dbReference>
<comment type="function">
    <text evidence="6">Specifically methylates the N4 position of cytidine in position 1402 (C1402) of 16S rRNA.</text>
</comment>
<dbReference type="Pfam" id="PF01795">
    <property type="entry name" value="Methyltransf_5"/>
    <property type="match status" value="1"/>
</dbReference>
<keyword evidence="4 6" id="KW-0808">Transferase</keyword>
<dbReference type="PANTHER" id="PTHR11265:SF0">
    <property type="entry name" value="12S RRNA N4-METHYLCYTIDINE METHYLTRANSFERASE"/>
    <property type="match status" value="1"/>
</dbReference>
<feature type="binding site" evidence="6">
    <location>
        <position position="168"/>
    </location>
    <ligand>
        <name>S-adenosyl-L-methionine</name>
        <dbReference type="ChEBI" id="CHEBI:59789"/>
    </ligand>
</feature>
<evidence type="ECO:0000256" key="1">
    <source>
        <dbReference type="ARBA" id="ARBA00010396"/>
    </source>
</evidence>
<evidence type="ECO:0000256" key="4">
    <source>
        <dbReference type="ARBA" id="ARBA00022679"/>
    </source>
</evidence>
<gene>
    <name evidence="6 8" type="primary">rsmH</name>
    <name evidence="8" type="ORF">P0082_10240</name>
</gene>
<keyword evidence="5 6" id="KW-0949">S-adenosyl-L-methionine</keyword>
<sequence length="372" mass="41898">MSEADSTAPAALPEMHKPVLRKEVAALWQAYFRPDLDEKPLSAVQPSMVPGPGHKPGNKYREPAPCPSIRPDLPQNGQLLYVDATLGEAGHARLLLEQQPQAQLLGIDADPQMLGRARHFLDAALGSEQRQQRCRFVERRFSDYFCSLDPGLLQADMILFDLGISLFHYNSEAARGFSFRPEDPEELLDMRLNPAQGQSAAELLQTLSEAELADILYSYGELRNSRRLARLIVAQRDNMELHKAQVLAHFLRQINPTARPGKKKQNGKHNKGNKAKIHPATQVFQALRIAVGDELGQLKSGLPAALEQLRTYGLLAVITFHSLEDRLVKQQFRDWQDQGRVQWVYKKTIQASHDSPLPSERSAKLRVVRRMD</sequence>
<dbReference type="EC" id="2.1.1.199" evidence="6"/>
<feature type="binding site" evidence="6">
    <location>
        <position position="141"/>
    </location>
    <ligand>
        <name>S-adenosyl-L-methionine</name>
        <dbReference type="ChEBI" id="CHEBI:59789"/>
    </ligand>
</feature>
<keyword evidence="3 6" id="KW-0489">Methyltransferase</keyword>
<organism evidence="8 9">
    <name type="scientific">Candidatus Haliotispira prima</name>
    <dbReference type="NCBI Taxonomy" id="3034016"/>
    <lineage>
        <taxon>Bacteria</taxon>
        <taxon>Pseudomonadati</taxon>
        <taxon>Spirochaetota</taxon>
        <taxon>Spirochaetia</taxon>
        <taxon>Spirochaetales</taxon>
        <taxon>Spirochaetaceae</taxon>
        <taxon>Candidatus Haliotispira</taxon>
    </lineage>
</organism>
<comment type="subcellular location">
    <subcellularLocation>
        <location evidence="6">Cytoplasm</location>
    </subcellularLocation>
</comment>
<keyword evidence="9" id="KW-1185">Reference proteome</keyword>
<keyword evidence="6" id="KW-0963">Cytoplasm</keyword>
<dbReference type="HAMAP" id="MF_01007">
    <property type="entry name" value="16SrRNA_methyltr_H"/>
    <property type="match status" value="1"/>
</dbReference>
<dbReference type="InterPro" id="IPR002903">
    <property type="entry name" value="RsmH"/>
</dbReference>
<evidence type="ECO:0000256" key="5">
    <source>
        <dbReference type="ARBA" id="ARBA00022691"/>
    </source>
</evidence>
<dbReference type="PANTHER" id="PTHR11265">
    <property type="entry name" value="S-ADENOSYL-METHYLTRANSFERASE MRAW"/>
    <property type="match status" value="1"/>
</dbReference>
<evidence type="ECO:0000256" key="3">
    <source>
        <dbReference type="ARBA" id="ARBA00022603"/>
    </source>
</evidence>
<feature type="binding site" evidence="6">
    <location>
        <position position="108"/>
    </location>
    <ligand>
        <name>S-adenosyl-L-methionine</name>
        <dbReference type="ChEBI" id="CHEBI:59789"/>
    </ligand>
</feature>
<comment type="catalytic activity">
    <reaction evidence="6">
        <text>cytidine(1402) in 16S rRNA + S-adenosyl-L-methionine = N(4)-methylcytidine(1402) in 16S rRNA + S-adenosyl-L-homocysteine + H(+)</text>
        <dbReference type="Rhea" id="RHEA:42928"/>
        <dbReference type="Rhea" id="RHEA-COMP:10286"/>
        <dbReference type="Rhea" id="RHEA-COMP:10287"/>
        <dbReference type="ChEBI" id="CHEBI:15378"/>
        <dbReference type="ChEBI" id="CHEBI:57856"/>
        <dbReference type="ChEBI" id="CHEBI:59789"/>
        <dbReference type="ChEBI" id="CHEBI:74506"/>
        <dbReference type="ChEBI" id="CHEBI:82748"/>
        <dbReference type="EC" id="2.1.1.199"/>
    </reaction>
</comment>
<dbReference type="GO" id="GO:0032259">
    <property type="term" value="P:methylation"/>
    <property type="evidence" value="ECO:0007669"/>
    <property type="project" value="UniProtKB-KW"/>
</dbReference>